<proteinExistence type="predicted"/>
<keyword evidence="2" id="KW-1185">Reference proteome</keyword>
<dbReference type="Proteomes" id="UP001432209">
    <property type="component" value="Chromosome"/>
</dbReference>
<dbReference type="EMBL" id="CP109495">
    <property type="protein sequence ID" value="WUX55797.1"/>
    <property type="molecule type" value="Genomic_DNA"/>
</dbReference>
<reference evidence="1" key="1">
    <citation type="submission" date="2022-10" db="EMBL/GenBank/DDBJ databases">
        <title>The complete genomes of actinobacterial strains from the NBC collection.</title>
        <authorList>
            <person name="Joergensen T.S."/>
            <person name="Alvarez Arevalo M."/>
            <person name="Sterndorff E.B."/>
            <person name="Faurdal D."/>
            <person name="Vuksanovic O."/>
            <person name="Mourched A.-S."/>
            <person name="Charusanti P."/>
            <person name="Shaw S."/>
            <person name="Blin K."/>
            <person name="Weber T."/>
        </authorList>
    </citation>
    <scope>NUCLEOTIDE SEQUENCE</scope>
    <source>
        <strain evidence="1">NBC_01432</strain>
    </source>
</reference>
<evidence type="ECO:0000313" key="1">
    <source>
        <dbReference type="EMBL" id="WUX55797.1"/>
    </source>
</evidence>
<protein>
    <recommendedName>
        <fullName evidence="3">DUF4034 domain-containing protein</fullName>
    </recommendedName>
</protein>
<accession>A0ABZ2AAT6</accession>
<dbReference type="GeneID" id="91341069"/>
<sequence>MVRTMSLIRALIGTARMLRHTPRLADGLPPDDAVLLDAPDDRLAPALVSAALGEYEPTAKLLATTRESAEWENRDRYVMRLAAFAHNRDEWLGRWLAASPHDPDALVVKAELGVRRAWESPARAELLRGIGPLIGAAAEGDPRDPVPWRIALDHARGTHAGHDAFETLWGEAVRRSSHHYGCHVAALQYLSARWHGSHRECFDFAEQAAADALPGSLVKALPMRAAFSELVSGDGLTPVTTVTAGALGTTGGTSTTDRIDAACDEAVLLSSMYAVGDPWPAEVRNLLAYVLVGRHRWDEALEQFRLIGPYATSFPWTSLTDDPLGQFLETRDGVRLQVASGMPLWNRTDRGRPRGHYA</sequence>
<evidence type="ECO:0008006" key="3">
    <source>
        <dbReference type="Google" id="ProtNLM"/>
    </source>
</evidence>
<dbReference type="RefSeq" id="WP_329079928.1">
    <property type="nucleotide sequence ID" value="NZ_CP109389.1"/>
</dbReference>
<evidence type="ECO:0000313" key="2">
    <source>
        <dbReference type="Proteomes" id="UP001432209"/>
    </source>
</evidence>
<gene>
    <name evidence="1" type="ORF">OG442_32095</name>
</gene>
<organism evidence="1 2">
    <name type="scientific">Streptomyces niveus</name>
    <name type="common">Streptomyces spheroides</name>
    <dbReference type="NCBI Taxonomy" id="193462"/>
    <lineage>
        <taxon>Bacteria</taxon>
        <taxon>Bacillati</taxon>
        <taxon>Actinomycetota</taxon>
        <taxon>Actinomycetes</taxon>
        <taxon>Kitasatosporales</taxon>
        <taxon>Streptomycetaceae</taxon>
        <taxon>Streptomyces</taxon>
    </lineage>
</organism>
<name>A0ABZ2AAT6_STRNV</name>